<evidence type="ECO:0000256" key="1">
    <source>
        <dbReference type="SAM" id="SignalP"/>
    </source>
</evidence>
<dbReference type="Gramene" id="FCD_00015633-RA">
    <property type="protein sequence ID" value="FCD_00015633-RA:cds"/>
    <property type="gene ID" value="FCD_00015633"/>
</dbReference>
<evidence type="ECO:0000313" key="2">
    <source>
        <dbReference type="EMBL" id="GMN52843.1"/>
    </source>
</evidence>
<comment type="caution">
    <text evidence="2">The sequence shown here is derived from an EMBL/GenBank/DDBJ whole genome shotgun (WGS) entry which is preliminary data.</text>
</comment>
<evidence type="ECO:0000313" key="3">
    <source>
        <dbReference type="Proteomes" id="UP001187192"/>
    </source>
</evidence>
<name>A0AA88AT61_FICCA</name>
<evidence type="ECO:0008006" key="4">
    <source>
        <dbReference type="Google" id="ProtNLM"/>
    </source>
</evidence>
<feature type="signal peptide" evidence="1">
    <location>
        <begin position="1"/>
        <end position="22"/>
    </location>
</feature>
<reference evidence="2" key="1">
    <citation type="submission" date="2023-07" db="EMBL/GenBank/DDBJ databases">
        <title>draft genome sequence of fig (Ficus carica).</title>
        <authorList>
            <person name="Takahashi T."/>
            <person name="Nishimura K."/>
        </authorList>
    </citation>
    <scope>NUCLEOTIDE SEQUENCE</scope>
</reference>
<keyword evidence="1" id="KW-0732">Signal</keyword>
<keyword evidence="3" id="KW-1185">Reference proteome</keyword>
<organism evidence="2 3">
    <name type="scientific">Ficus carica</name>
    <name type="common">Common fig</name>
    <dbReference type="NCBI Taxonomy" id="3494"/>
    <lineage>
        <taxon>Eukaryota</taxon>
        <taxon>Viridiplantae</taxon>
        <taxon>Streptophyta</taxon>
        <taxon>Embryophyta</taxon>
        <taxon>Tracheophyta</taxon>
        <taxon>Spermatophyta</taxon>
        <taxon>Magnoliopsida</taxon>
        <taxon>eudicotyledons</taxon>
        <taxon>Gunneridae</taxon>
        <taxon>Pentapetalae</taxon>
        <taxon>rosids</taxon>
        <taxon>fabids</taxon>
        <taxon>Rosales</taxon>
        <taxon>Moraceae</taxon>
        <taxon>Ficeae</taxon>
        <taxon>Ficus</taxon>
    </lineage>
</organism>
<dbReference type="EMBL" id="BTGU01000043">
    <property type="protein sequence ID" value="GMN52843.1"/>
    <property type="molecule type" value="Genomic_DNA"/>
</dbReference>
<dbReference type="Proteomes" id="UP001187192">
    <property type="component" value="Unassembled WGS sequence"/>
</dbReference>
<dbReference type="AlphaFoldDB" id="A0AA88AT61"/>
<proteinExistence type="predicted"/>
<accession>A0AA88AT61</accession>
<protein>
    <recommendedName>
        <fullName evidence="4">RNase H type-1 domain-containing protein</fullName>
    </recommendedName>
</protein>
<feature type="chain" id="PRO_5041642326" description="RNase H type-1 domain-containing protein" evidence="1">
    <location>
        <begin position="23"/>
        <end position="115"/>
    </location>
</feature>
<sequence length="115" mass="12793">MASKTNLEIFCVVAWAIWIARNQWIHDGPKVSAMETLEKAGRFLDGTILGCQAKKIHGSFSPFMAECLALREEEEAVINDILELFSVSPEWSCSVICCEANRVAHCLAASVYSRK</sequence>
<gene>
    <name evidence="2" type="ORF">TIFTF001_021990</name>
</gene>